<reference evidence="1" key="2">
    <citation type="journal article" date="2015" name="Fish Shellfish Immunol.">
        <title>Early steps in the European eel (Anguilla anguilla)-Vibrio vulnificus interaction in the gills: Role of the RtxA13 toxin.</title>
        <authorList>
            <person name="Callol A."/>
            <person name="Pajuelo D."/>
            <person name="Ebbesson L."/>
            <person name="Teles M."/>
            <person name="MacKenzie S."/>
            <person name="Amaro C."/>
        </authorList>
    </citation>
    <scope>NUCLEOTIDE SEQUENCE</scope>
</reference>
<name>A0A0E9XCR2_ANGAN</name>
<sequence>MICVSYNCECTTCPLVIFLISLHNISLKHYICKL</sequence>
<dbReference type="EMBL" id="GBXM01008153">
    <property type="protein sequence ID" value="JAI00425.1"/>
    <property type="molecule type" value="Transcribed_RNA"/>
</dbReference>
<evidence type="ECO:0000313" key="1">
    <source>
        <dbReference type="EMBL" id="JAI00425.1"/>
    </source>
</evidence>
<reference evidence="1" key="1">
    <citation type="submission" date="2014-11" db="EMBL/GenBank/DDBJ databases">
        <authorList>
            <person name="Amaro Gonzalez C."/>
        </authorList>
    </citation>
    <scope>NUCLEOTIDE SEQUENCE</scope>
</reference>
<protein>
    <submittedName>
        <fullName evidence="1">Uncharacterized protein</fullName>
    </submittedName>
</protein>
<organism evidence="1">
    <name type="scientific">Anguilla anguilla</name>
    <name type="common">European freshwater eel</name>
    <name type="synonym">Muraena anguilla</name>
    <dbReference type="NCBI Taxonomy" id="7936"/>
    <lineage>
        <taxon>Eukaryota</taxon>
        <taxon>Metazoa</taxon>
        <taxon>Chordata</taxon>
        <taxon>Craniata</taxon>
        <taxon>Vertebrata</taxon>
        <taxon>Euteleostomi</taxon>
        <taxon>Actinopterygii</taxon>
        <taxon>Neopterygii</taxon>
        <taxon>Teleostei</taxon>
        <taxon>Anguilliformes</taxon>
        <taxon>Anguillidae</taxon>
        <taxon>Anguilla</taxon>
    </lineage>
</organism>
<accession>A0A0E9XCR2</accession>
<dbReference type="AlphaFoldDB" id="A0A0E9XCR2"/>
<proteinExistence type="predicted"/>